<reference evidence="2 3" key="1">
    <citation type="submission" date="2019-09" db="EMBL/GenBank/DDBJ databases">
        <title>Vibrio Fortis S7-72.</title>
        <authorList>
            <person name="Das S.K."/>
        </authorList>
    </citation>
    <scope>NUCLEOTIDE SEQUENCE [LARGE SCALE GENOMIC DNA]</scope>
    <source>
        <strain evidence="2 3">S7-72</strain>
    </source>
</reference>
<dbReference type="AlphaFoldDB" id="A0A5N3S9W6"/>
<evidence type="ECO:0000313" key="2">
    <source>
        <dbReference type="EMBL" id="KAB0303636.1"/>
    </source>
</evidence>
<dbReference type="Gene3D" id="3.40.50.410">
    <property type="entry name" value="von Willebrand factor, type A domain"/>
    <property type="match status" value="1"/>
</dbReference>
<evidence type="ECO:0000313" key="3">
    <source>
        <dbReference type="Proteomes" id="UP000326687"/>
    </source>
</evidence>
<accession>A0A5N3S9W6</accession>
<gene>
    <name evidence="2" type="ORF">F2Z80_06670</name>
</gene>
<dbReference type="EMBL" id="VXDD01000001">
    <property type="protein sequence ID" value="KAB0303636.1"/>
    <property type="molecule type" value="Genomic_DNA"/>
</dbReference>
<dbReference type="RefSeq" id="WP_150894574.1">
    <property type="nucleotide sequence ID" value="NZ_VXDD01000001.1"/>
</dbReference>
<dbReference type="Pfam" id="PF01882">
    <property type="entry name" value="DUF58"/>
    <property type="match status" value="1"/>
</dbReference>
<evidence type="ECO:0000259" key="1">
    <source>
        <dbReference type="Pfam" id="PF01882"/>
    </source>
</evidence>
<organism evidence="2 3">
    <name type="scientific">Vibrio fortis</name>
    <dbReference type="NCBI Taxonomy" id="212667"/>
    <lineage>
        <taxon>Bacteria</taxon>
        <taxon>Pseudomonadati</taxon>
        <taxon>Pseudomonadota</taxon>
        <taxon>Gammaproteobacteria</taxon>
        <taxon>Vibrionales</taxon>
        <taxon>Vibrionaceae</taxon>
        <taxon>Vibrio</taxon>
    </lineage>
</organism>
<feature type="domain" description="DUF58" evidence="1">
    <location>
        <begin position="55"/>
        <end position="237"/>
    </location>
</feature>
<dbReference type="PANTHER" id="PTHR33608:SF12">
    <property type="entry name" value="DUF58 DOMAIN-CONTAINING PROTEIN"/>
    <property type="match status" value="1"/>
</dbReference>
<sequence>MSQSFDSRVAVSFDSLVELKLKAEGFTLPPLSKSRSRQSGGHVSRFRGRGLNFEEFRHYQMGDDIRSIDWNVTQRMGEPYIRVQSEEKDLPVVLVVDQRTSMFFSSVDTMKSVVAAQIASCCAWKVAKDGDRVAALIFSDSYHHWFKPQRHTSHVTRILQSLAQTNQQLLESGSGSSESGLSLALNQLAQMKLKGSLVLFISDFNGVSETDVQRIKWLKRHNDVMAVAINDPMETNLEIDQSMIISNGRLQLPVDTSLNRQLAKYNHNVKKVYKAIHDVLSSQSLNVIRLNTSGKHIASFINQINGGSGAR</sequence>
<comment type="caution">
    <text evidence="2">The sequence shown here is derived from an EMBL/GenBank/DDBJ whole genome shotgun (WGS) entry which is preliminary data.</text>
</comment>
<dbReference type="Proteomes" id="UP000326687">
    <property type="component" value="Unassembled WGS sequence"/>
</dbReference>
<dbReference type="InterPro" id="IPR002881">
    <property type="entry name" value="DUF58"/>
</dbReference>
<dbReference type="SUPFAM" id="SSF53300">
    <property type="entry name" value="vWA-like"/>
    <property type="match status" value="1"/>
</dbReference>
<dbReference type="PANTHER" id="PTHR33608">
    <property type="entry name" value="BLL2464 PROTEIN"/>
    <property type="match status" value="1"/>
</dbReference>
<proteinExistence type="predicted"/>
<protein>
    <submittedName>
        <fullName evidence="2">DUF58 domain-containing protein</fullName>
    </submittedName>
</protein>
<dbReference type="InterPro" id="IPR036465">
    <property type="entry name" value="vWFA_dom_sf"/>
</dbReference>
<name>A0A5N3S9W6_9VIBR</name>